<comment type="caution">
    <text evidence="1">The sequence shown here is derived from an EMBL/GenBank/DDBJ whole genome shotgun (WGS) entry which is preliminary data.</text>
</comment>
<keyword evidence="2" id="KW-1185">Reference proteome</keyword>
<gene>
    <name evidence="1" type="ORF">EGW08_015294</name>
</gene>
<sequence>MASAYLGPEIHRPLSVISESYQNRLKIPALGEEERYRFGQMYEQKMFSLLHEHLELGTTDKLVYVGDTKGSMSEAIEEKFCLVHPVQTVIPGHFHFAETEGGAKMLPIRIAHVGAEEFFRTLAENTSPDKPKYDRILIDDCVRYLAEPRVTYKNMVASLAPQGRLLLIHRPGDLSTLPYFSDARQRLSDNEIAYSDIIRDLQACRLDVSWELECLPVRMPKRKWLAMLRERYPTQTEILSQVEVVSGIRELSEGVLKYEGDMVEFIDRQLFISATPCRLPKGIPSVTRGGAELDPSPAHTLPPLKYVMKICPDQLKELRRKPDDDLFM</sequence>
<dbReference type="STRING" id="188477.A0A433T5W0"/>
<proteinExistence type="predicted"/>
<evidence type="ECO:0000313" key="2">
    <source>
        <dbReference type="Proteomes" id="UP000271974"/>
    </source>
</evidence>
<reference evidence="1 2" key="1">
    <citation type="submission" date="2019-01" db="EMBL/GenBank/DDBJ databases">
        <title>A draft genome assembly of the solar-powered sea slug Elysia chlorotica.</title>
        <authorList>
            <person name="Cai H."/>
            <person name="Li Q."/>
            <person name="Fang X."/>
            <person name="Li J."/>
            <person name="Curtis N.E."/>
            <person name="Altenburger A."/>
            <person name="Shibata T."/>
            <person name="Feng M."/>
            <person name="Maeda T."/>
            <person name="Schwartz J.A."/>
            <person name="Shigenobu S."/>
            <person name="Lundholm N."/>
            <person name="Nishiyama T."/>
            <person name="Yang H."/>
            <person name="Hasebe M."/>
            <person name="Li S."/>
            <person name="Pierce S.K."/>
            <person name="Wang J."/>
        </authorList>
    </citation>
    <scope>NUCLEOTIDE SEQUENCE [LARGE SCALE GENOMIC DNA]</scope>
    <source>
        <strain evidence="1">EC2010</strain>
        <tissue evidence="1">Whole organism of an adult</tissue>
    </source>
</reference>
<dbReference type="AlphaFoldDB" id="A0A433T5W0"/>
<organism evidence="1 2">
    <name type="scientific">Elysia chlorotica</name>
    <name type="common">Eastern emerald elysia</name>
    <name type="synonym">Sea slug</name>
    <dbReference type="NCBI Taxonomy" id="188477"/>
    <lineage>
        <taxon>Eukaryota</taxon>
        <taxon>Metazoa</taxon>
        <taxon>Spiralia</taxon>
        <taxon>Lophotrochozoa</taxon>
        <taxon>Mollusca</taxon>
        <taxon>Gastropoda</taxon>
        <taxon>Heterobranchia</taxon>
        <taxon>Euthyneura</taxon>
        <taxon>Panpulmonata</taxon>
        <taxon>Sacoglossa</taxon>
        <taxon>Placobranchoidea</taxon>
        <taxon>Plakobranchidae</taxon>
        <taxon>Elysia</taxon>
    </lineage>
</organism>
<dbReference type="Proteomes" id="UP000271974">
    <property type="component" value="Unassembled WGS sequence"/>
</dbReference>
<evidence type="ECO:0000313" key="1">
    <source>
        <dbReference type="EMBL" id="RUS76945.1"/>
    </source>
</evidence>
<name>A0A433T5W0_ELYCH</name>
<dbReference type="InterPro" id="IPR029063">
    <property type="entry name" value="SAM-dependent_MTases_sf"/>
</dbReference>
<accession>A0A433T5W0</accession>
<dbReference type="EMBL" id="RQTK01000622">
    <property type="protein sequence ID" value="RUS76945.1"/>
    <property type="molecule type" value="Genomic_DNA"/>
</dbReference>
<dbReference type="SUPFAM" id="SSF53335">
    <property type="entry name" value="S-adenosyl-L-methionine-dependent methyltransferases"/>
    <property type="match status" value="1"/>
</dbReference>
<dbReference type="OrthoDB" id="10015857at2759"/>
<protein>
    <submittedName>
        <fullName evidence="1">Uncharacterized protein</fullName>
    </submittedName>
</protein>